<dbReference type="Proteomes" id="UP000028483">
    <property type="component" value="Unassembled WGS sequence"/>
</dbReference>
<organism evidence="1">
    <name type="scientific">Xenorhabdus bovienii str. oregonense</name>
    <dbReference type="NCBI Taxonomy" id="1398202"/>
    <lineage>
        <taxon>Bacteria</taxon>
        <taxon>Pseudomonadati</taxon>
        <taxon>Pseudomonadota</taxon>
        <taxon>Gammaproteobacteria</taxon>
        <taxon>Enterobacterales</taxon>
        <taxon>Morganellaceae</taxon>
        <taxon>Xenorhabdus</taxon>
    </lineage>
</organism>
<reference evidence="1" key="1">
    <citation type="submission" date="2013-07" db="EMBL/GenBank/DDBJ databases">
        <title>Sub-species coevolution in mutualistic symbiosis.</title>
        <authorList>
            <person name="Murfin K."/>
            <person name="Klassen J."/>
            <person name="Lee M."/>
            <person name="Forst S."/>
            <person name="Stock P."/>
            <person name="Goodrich-Blair H."/>
        </authorList>
    </citation>
    <scope>NUCLEOTIDE SEQUENCE [LARGE SCALE GENOMIC DNA]</scope>
    <source>
        <strain evidence="1">Oregonense</strain>
    </source>
</reference>
<evidence type="ECO:0008006" key="2">
    <source>
        <dbReference type="Google" id="ProtNLM"/>
    </source>
</evidence>
<evidence type="ECO:0000313" key="1">
    <source>
        <dbReference type="EMBL" id="CDH05993.1"/>
    </source>
</evidence>
<sequence>MGYSLDFRERVLAYKDKHSLTFEQTSAHFEVTIRTLLRLETAEYHLQKKR</sequence>
<dbReference type="AlphaFoldDB" id="A0A077P5V2"/>
<dbReference type="HOGENOM" id="CLU_215506_0_0_6"/>
<comment type="caution">
    <text evidence="1">The sequence shown here is derived from an EMBL/GenBank/DDBJ whole genome shotgun (WGS) entry which is preliminary data.</text>
</comment>
<name>A0A077P5V2_XENBV</name>
<protein>
    <recommendedName>
        <fullName evidence="2">Transposase</fullName>
    </recommendedName>
</protein>
<proteinExistence type="predicted"/>
<gene>
    <name evidence="1" type="ORF">XBO1_2100018</name>
</gene>
<dbReference type="EMBL" id="CBSX010000125">
    <property type="protein sequence ID" value="CDH05993.1"/>
    <property type="molecule type" value="Genomic_DNA"/>
</dbReference>
<accession>A0A077P5V2</accession>